<comment type="caution">
    <text evidence="2">The sequence shown here is derived from an EMBL/GenBank/DDBJ whole genome shotgun (WGS) entry which is preliminary data.</text>
</comment>
<sequence>MNEINSELLKYKRTFTRKLIVLIPLFFSIQAAAGVSLMPKYIVRTWDLVIAMAFNVWAVIFLPFGMALFAFLVDNQERKSGNYRSLLTRNNSPVYIWISKIIVMAFHTLLSSCVLVIAILISGMITAKGQIPLKQIITASLVSWTVSLILIPIQLWAATWKGLFPSMALGFIGFIAGIVSALTSYWFLIPWAWGIRLMSPIIGVHPNGTLLEDGDKLLDTSVIPVGIVISLLTLIIIIMITALWFNRREIKWSD</sequence>
<dbReference type="InterPro" id="IPR021205">
    <property type="entry name" value="Lanti_perm_SpaE/MutE/EpiE-like"/>
</dbReference>
<feature type="transmembrane region" description="Helical" evidence="1">
    <location>
        <begin position="168"/>
        <end position="189"/>
    </location>
</feature>
<keyword evidence="1" id="KW-0472">Membrane</keyword>
<dbReference type="NCBIfam" id="TIGR03732">
    <property type="entry name" value="lanti_perm_MutE"/>
    <property type="match status" value="1"/>
</dbReference>
<keyword evidence="3" id="KW-1185">Reference proteome</keyword>
<dbReference type="CDD" id="cd21807">
    <property type="entry name" value="ABC-2_lan_permease_MutE_EpiE-like"/>
    <property type="match status" value="1"/>
</dbReference>
<reference evidence="2 3" key="1">
    <citation type="submission" date="2020-05" db="EMBL/GenBank/DDBJ databases">
        <title>Draft genome of xy-202 and genomic insight in genome of the genus Peptostreptococcus.</title>
        <authorList>
            <person name="Zhang Z."/>
        </authorList>
    </citation>
    <scope>NUCLEOTIDE SEQUENCE [LARGE SCALE GENOMIC DNA]</scope>
    <source>
        <strain evidence="2 3">DSM 27025</strain>
    </source>
</reference>
<dbReference type="RefSeq" id="WP_185624311.1">
    <property type="nucleotide sequence ID" value="NZ_JABGBW010000004.1"/>
</dbReference>
<feature type="transmembrane region" description="Helical" evidence="1">
    <location>
        <begin position="94"/>
        <end position="124"/>
    </location>
</feature>
<feature type="transmembrane region" description="Helical" evidence="1">
    <location>
        <begin position="222"/>
        <end position="245"/>
    </location>
</feature>
<dbReference type="Pfam" id="PF12730">
    <property type="entry name" value="ABC2_membrane_4"/>
    <property type="match status" value="1"/>
</dbReference>
<evidence type="ECO:0000256" key="1">
    <source>
        <dbReference type="SAM" id="Phobius"/>
    </source>
</evidence>
<feature type="transmembrane region" description="Helical" evidence="1">
    <location>
        <begin position="20"/>
        <end position="42"/>
    </location>
</feature>
<dbReference type="EMBL" id="JABGBW010000004">
    <property type="protein sequence ID" value="MBC2576283.1"/>
    <property type="molecule type" value="Genomic_DNA"/>
</dbReference>
<organism evidence="2 3">
    <name type="scientific">Peptostreptococcus canis</name>
    <dbReference type="NCBI Taxonomy" id="1159213"/>
    <lineage>
        <taxon>Bacteria</taxon>
        <taxon>Bacillati</taxon>
        <taxon>Bacillota</taxon>
        <taxon>Clostridia</taxon>
        <taxon>Peptostreptococcales</taxon>
        <taxon>Peptostreptococcaceae</taxon>
        <taxon>Peptostreptococcus</taxon>
    </lineage>
</organism>
<proteinExistence type="predicted"/>
<evidence type="ECO:0000313" key="2">
    <source>
        <dbReference type="EMBL" id="MBC2576283.1"/>
    </source>
</evidence>
<accession>A0ABR6TLJ3</accession>
<keyword evidence="1" id="KW-0812">Transmembrane</keyword>
<dbReference type="Proteomes" id="UP000713904">
    <property type="component" value="Unassembled WGS sequence"/>
</dbReference>
<keyword evidence="1" id="KW-1133">Transmembrane helix</keyword>
<protein>
    <submittedName>
        <fullName evidence="2">Lantibiotic immunity ABC transporter MutE/EpiE family permease subunit</fullName>
    </submittedName>
</protein>
<feature type="transmembrane region" description="Helical" evidence="1">
    <location>
        <begin position="136"/>
        <end position="156"/>
    </location>
</feature>
<evidence type="ECO:0000313" key="3">
    <source>
        <dbReference type="Proteomes" id="UP000713904"/>
    </source>
</evidence>
<name>A0ABR6TLJ3_9FIRM</name>
<feature type="transmembrane region" description="Helical" evidence="1">
    <location>
        <begin position="48"/>
        <end position="73"/>
    </location>
</feature>
<gene>
    <name evidence="2" type="ORF">HLB29_06250</name>
</gene>